<dbReference type="GO" id="GO:0016787">
    <property type="term" value="F:hydrolase activity"/>
    <property type="evidence" value="ECO:0007669"/>
    <property type="project" value="UniProtKB-UniRule"/>
</dbReference>
<protein>
    <recommendedName>
        <fullName evidence="5">DNA 3'-5' helicase II</fullName>
    </recommendedName>
</protein>
<gene>
    <name evidence="8" type="primary">pcrA_1</name>
    <name evidence="8" type="ORF">AVENLUH5627_00501</name>
</gene>
<dbReference type="EMBL" id="JRUE01000060">
    <property type="protein sequence ID" value="KXZ73634.1"/>
    <property type="molecule type" value="Genomic_DNA"/>
</dbReference>
<dbReference type="PATRIC" id="fig|52133.18.peg.524"/>
<dbReference type="Proteomes" id="UP000075680">
    <property type="component" value="Unassembled WGS sequence"/>
</dbReference>
<accession>A0A150I1S3</accession>
<evidence type="ECO:0000256" key="3">
    <source>
        <dbReference type="ARBA" id="ARBA00022806"/>
    </source>
</evidence>
<keyword evidence="3 6" id="KW-0347">Helicase</keyword>
<evidence type="ECO:0000256" key="2">
    <source>
        <dbReference type="ARBA" id="ARBA00022801"/>
    </source>
</evidence>
<comment type="caution">
    <text evidence="8">The sequence shown here is derived from an EMBL/GenBank/DDBJ whole genome shotgun (WGS) entry which is preliminary data.</text>
</comment>
<evidence type="ECO:0000259" key="7">
    <source>
        <dbReference type="PROSITE" id="PS51198"/>
    </source>
</evidence>
<dbReference type="GO" id="GO:0005829">
    <property type="term" value="C:cytosol"/>
    <property type="evidence" value="ECO:0007669"/>
    <property type="project" value="TreeGrafter"/>
</dbReference>
<keyword evidence="1 6" id="KW-0547">Nucleotide-binding</keyword>
<dbReference type="SUPFAM" id="SSF52540">
    <property type="entry name" value="P-loop containing nucleoside triphosphate hydrolases"/>
    <property type="match status" value="1"/>
</dbReference>
<dbReference type="PANTHER" id="PTHR11070:SF2">
    <property type="entry name" value="ATP-DEPENDENT DNA HELICASE SRS2"/>
    <property type="match status" value="1"/>
</dbReference>
<dbReference type="GO" id="GO:0033202">
    <property type="term" value="C:DNA helicase complex"/>
    <property type="evidence" value="ECO:0007669"/>
    <property type="project" value="TreeGrafter"/>
</dbReference>
<dbReference type="PANTHER" id="PTHR11070">
    <property type="entry name" value="UVRD / RECB / PCRA DNA HELICASE FAMILY MEMBER"/>
    <property type="match status" value="1"/>
</dbReference>
<evidence type="ECO:0000256" key="5">
    <source>
        <dbReference type="ARBA" id="ARBA00034923"/>
    </source>
</evidence>
<evidence type="ECO:0000313" key="8">
    <source>
        <dbReference type="EMBL" id="KXZ73634.1"/>
    </source>
</evidence>
<evidence type="ECO:0000313" key="9">
    <source>
        <dbReference type="Proteomes" id="UP000075680"/>
    </source>
</evidence>
<dbReference type="GO" id="GO:0005524">
    <property type="term" value="F:ATP binding"/>
    <property type="evidence" value="ECO:0007669"/>
    <property type="project" value="UniProtKB-UniRule"/>
</dbReference>
<feature type="binding site" evidence="6">
    <location>
        <begin position="28"/>
        <end position="35"/>
    </location>
    <ligand>
        <name>ATP</name>
        <dbReference type="ChEBI" id="CHEBI:30616"/>
    </ligand>
</feature>
<keyword evidence="4 6" id="KW-0067">ATP-binding</keyword>
<proteinExistence type="predicted"/>
<dbReference type="InterPro" id="IPR027417">
    <property type="entry name" value="P-loop_NTPase"/>
</dbReference>
<dbReference type="RefSeq" id="WP_061518072.1">
    <property type="nucleotide sequence ID" value="NZ_JRUE01000060.1"/>
</dbReference>
<sequence>MNTNFLEELNNSQRKAVETTEGYIRLTAGAGSGKTRALVSLYLYLTDIDGISPDNILCITFTRKAADEMKKRIRDISATNLDGALISTYHGFCYKVIRQDAHRLHLKKNLRLLMIIS</sequence>
<feature type="domain" description="UvrD-like helicase ATP-binding" evidence="7">
    <location>
        <begin position="7"/>
        <end position="117"/>
    </location>
</feature>
<name>A0A150I1S3_9GAMM</name>
<evidence type="ECO:0000256" key="4">
    <source>
        <dbReference type="ARBA" id="ARBA00022840"/>
    </source>
</evidence>
<dbReference type="CDD" id="cd17932">
    <property type="entry name" value="DEXQc_UvrD"/>
    <property type="match status" value="1"/>
</dbReference>
<reference evidence="8 9" key="1">
    <citation type="journal article" date="2016" name="Sci. Rep.">
        <title>Genomic and phenotypic characterization of the species Acinetobacter venetianus.</title>
        <authorList>
            <person name="Fondi M."/>
            <person name="Maida I."/>
            <person name="Perrin E."/>
            <person name="Orlandini V."/>
            <person name="La Torre L."/>
            <person name="Bosi E."/>
            <person name="Negroni A."/>
            <person name="Zanaroli G."/>
            <person name="Fava F."/>
            <person name="Decorosi F."/>
            <person name="Giovannetti L."/>
            <person name="Viti C."/>
            <person name="Vaneechoutte M."/>
            <person name="Dijkshoorn L."/>
            <person name="Fani R."/>
        </authorList>
    </citation>
    <scope>NUCLEOTIDE SEQUENCE [LARGE SCALE GENOMIC DNA]</scope>
    <source>
        <strain evidence="8 9">LUH5627</strain>
    </source>
</reference>
<dbReference type="AlphaFoldDB" id="A0A150I1S3"/>
<dbReference type="PROSITE" id="PS51198">
    <property type="entry name" value="UVRD_HELICASE_ATP_BIND"/>
    <property type="match status" value="1"/>
</dbReference>
<keyword evidence="2 6" id="KW-0378">Hydrolase</keyword>
<dbReference type="Pfam" id="PF00580">
    <property type="entry name" value="UvrD-helicase"/>
    <property type="match status" value="1"/>
</dbReference>
<dbReference type="GO" id="GO:0043138">
    <property type="term" value="F:3'-5' DNA helicase activity"/>
    <property type="evidence" value="ECO:0007669"/>
    <property type="project" value="TreeGrafter"/>
</dbReference>
<dbReference type="InterPro" id="IPR000212">
    <property type="entry name" value="DNA_helicase_UvrD/REP"/>
</dbReference>
<dbReference type="GO" id="GO:0000725">
    <property type="term" value="P:recombinational repair"/>
    <property type="evidence" value="ECO:0007669"/>
    <property type="project" value="TreeGrafter"/>
</dbReference>
<organism evidence="8 9">
    <name type="scientific">Acinetobacter venetianus</name>
    <dbReference type="NCBI Taxonomy" id="52133"/>
    <lineage>
        <taxon>Bacteria</taxon>
        <taxon>Pseudomonadati</taxon>
        <taxon>Pseudomonadota</taxon>
        <taxon>Gammaproteobacteria</taxon>
        <taxon>Moraxellales</taxon>
        <taxon>Moraxellaceae</taxon>
        <taxon>Acinetobacter</taxon>
    </lineage>
</organism>
<dbReference type="InterPro" id="IPR014016">
    <property type="entry name" value="UvrD-like_ATP-bd"/>
</dbReference>
<evidence type="ECO:0000256" key="6">
    <source>
        <dbReference type="PROSITE-ProRule" id="PRU00560"/>
    </source>
</evidence>
<dbReference type="Gene3D" id="3.40.50.300">
    <property type="entry name" value="P-loop containing nucleotide triphosphate hydrolases"/>
    <property type="match status" value="1"/>
</dbReference>
<dbReference type="GO" id="GO:0003677">
    <property type="term" value="F:DNA binding"/>
    <property type="evidence" value="ECO:0007669"/>
    <property type="project" value="InterPro"/>
</dbReference>
<evidence type="ECO:0000256" key="1">
    <source>
        <dbReference type="ARBA" id="ARBA00022741"/>
    </source>
</evidence>